<dbReference type="SMART" id="SM00421">
    <property type="entry name" value="HTH_LUXR"/>
    <property type="match status" value="1"/>
</dbReference>
<dbReference type="InterPro" id="IPR016032">
    <property type="entry name" value="Sig_transdc_resp-reg_C-effctor"/>
</dbReference>
<protein>
    <recommendedName>
        <fullName evidence="2">HTH luxR-type domain-containing protein</fullName>
    </recommendedName>
</protein>
<reference evidence="3" key="1">
    <citation type="submission" date="2020-08" db="EMBL/GenBank/DDBJ databases">
        <title>Whole genome shotgun sequence of Actinocatenispora sera NBRC 101916.</title>
        <authorList>
            <person name="Komaki H."/>
            <person name="Tamura T."/>
        </authorList>
    </citation>
    <scope>NUCLEOTIDE SEQUENCE</scope>
    <source>
        <strain evidence="3">NBRC 101916</strain>
    </source>
</reference>
<dbReference type="SUPFAM" id="SSF46894">
    <property type="entry name" value="C-terminal effector domain of the bipartite response regulators"/>
    <property type="match status" value="1"/>
</dbReference>
<feature type="compositionally biased region" description="Low complexity" evidence="1">
    <location>
        <begin position="140"/>
        <end position="179"/>
    </location>
</feature>
<name>A0A810L1D1_9ACTN</name>
<organism evidence="3 4">
    <name type="scientific">Actinocatenispora sera</name>
    <dbReference type="NCBI Taxonomy" id="390989"/>
    <lineage>
        <taxon>Bacteria</taxon>
        <taxon>Bacillati</taxon>
        <taxon>Actinomycetota</taxon>
        <taxon>Actinomycetes</taxon>
        <taxon>Micromonosporales</taxon>
        <taxon>Micromonosporaceae</taxon>
        <taxon>Actinocatenispora</taxon>
    </lineage>
</organism>
<dbReference type="PROSITE" id="PS50043">
    <property type="entry name" value="HTH_LUXR_2"/>
    <property type="match status" value="1"/>
</dbReference>
<evidence type="ECO:0000256" key="1">
    <source>
        <dbReference type="SAM" id="MobiDB-lite"/>
    </source>
</evidence>
<dbReference type="RefSeq" id="WP_030445714.1">
    <property type="nucleotide sequence ID" value="NZ_AP023354.1"/>
</dbReference>
<dbReference type="EMBL" id="AP023354">
    <property type="protein sequence ID" value="BCJ28462.1"/>
    <property type="molecule type" value="Genomic_DNA"/>
</dbReference>
<dbReference type="GO" id="GO:0006355">
    <property type="term" value="P:regulation of DNA-templated transcription"/>
    <property type="evidence" value="ECO:0007669"/>
    <property type="project" value="InterPro"/>
</dbReference>
<dbReference type="InterPro" id="IPR000792">
    <property type="entry name" value="Tscrpt_reg_LuxR_C"/>
</dbReference>
<keyword evidence="4" id="KW-1185">Reference proteome</keyword>
<dbReference type="PRINTS" id="PR00038">
    <property type="entry name" value="HTHLUXR"/>
</dbReference>
<dbReference type="GO" id="GO:0003677">
    <property type="term" value="F:DNA binding"/>
    <property type="evidence" value="ECO:0007669"/>
    <property type="project" value="InterPro"/>
</dbReference>
<evidence type="ECO:0000313" key="3">
    <source>
        <dbReference type="EMBL" id="BCJ28462.1"/>
    </source>
</evidence>
<accession>A0A810L1D1</accession>
<dbReference type="InterPro" id="IPR036388">
    <property type="entry name" value="WH-like_DNA-bd_sf"/>
</dbReference>
<proteinExistence type="predicted"/>
<dbReference type="Pfam" id="PF00196">
    <property type="entry name" value="GerE"/>
    <property type="match status" value="1"/>
</dbReference>
<evidence type="ECO:0000313" key="4">
    <source>
        <dbReference type="Proteomes" id="UP000680750"/>
    </source>
</evidence>
<feature type="region of interest" description="Disordered" evidence="1">
    <location>
        <begin position="140"/>
        <end position="180"/>
    </location>
</feature>
<dbReference type="CDD" id="cd06170">
    <property type="entry name" value="LuxR_C_like"/>
    <property type="match status" value="1"/>
</dbReference>
<feature type="domain" description="HTH luxR-type" evidence="2">
    <location>
        <begin position="771"/>
        <end position="835"/>
    </location>
</feature>
<evidence type="ECO:0000259" key="2">
    <source>
        <dbReference type="PROSITE" id="PS50043"/>
    </source>
</evidence>
<dbReference type="Gene3D" id="1.10.10.10">
    <property type="entry name" value="Winged helix-like DNA-binding domain superfamily/Winged helix DNA-binding domain"/>
    <property type="match status" value="1"/>
</dbReference>
<dbReference type="AlphaFoldDB" id="A0A810L1D1"/>
<gene>
    <name evidence="3" type="ORF">Asera_25700</name>
</gene>
<dbReference type="KEGG" id="aser:Asera_25700"/>
<dbReference type="OrthoDB" id="8482304at2"/>
<sequence length="835" mass="89611">MAPPRGDSVTELLGQLAAGRGAVVALPRDTDLCALPHAGAVPLEIGDEPRLRSFALGPLIGALHAAGLAPDVPLIAAEGAPPRVVHEVLRTVRRHLAALPALLLVRDRAALDPVSRRWLAEATRAGDDIPVGWVVADAGTGAAAPDADPASPGAAAPDADPASPGTAAPDADPASTEAAPLDEGERVVGWLLAMSDAALTVPELVELSGTTTDSCRRTLRSLRRRGLVVEFDGHHLCCDPAARTRVCAELPQALWQALERSVLAVTRRRVGAAVLAERVLAVSRPEDPFAVEILTEAMDALADADPEAAADYGTAAVRALTEPDERLTAIAWRLLPLLWQTARVDEARRLARRVFTERGQAETEAQVLLWLARFESAPQRAMELATSALAIPAVPASIRAGLHSVQLRCLVTLGRFGEVDGLLPEALADATAGADQPALSRLQTCDAIRHFNRGDYRRALDLAELSEQTWRESGAPIAERMPEMTWTPHLTSVLGDPAAGLRRIEELLAELAPVSRPIANRYLYGERAFVLLILGRLAEAKQTAVLATDLAQRLWGARDGIDDRLQAVAFSVRLKVALHQGDPADLAEFGEILDRSVVEPGTEAAQRRAWWSFLLDDAQGRTTPERRRVDPASLPPLTCLDPADEVLLGRALLRHGWRDEAAGLVDRAQARVAVSGAHPLAVTVAAHLRGLQRADPAELGRARDGWHALGRPLSEAAALSDTGAIRIDSGDLSGLPLMQQAHSTVTELGADRDAWRIRWFLHVRGHSVVPEPPGAPALTPSERRVVDRAARGGAVRVIAADLKLSPHTVTTHLRHVYLKLGIRSRTELEEWVRAR</sequence>
<dbReference type="PROSITE" id="PS00622">
    <property type="entry name" value="HTH_LUXR_1"/>
    <property type="match status" value="1"/>
</dbReference>
<dbReference type="Proteomes" id="UP000680750">
    <property type="component" value="Chromosome"/>
</dbReference>